<dbReference type="PANTHER" id="PTHR10500:SF7">
    <property type="entry name" value="BETA-MICROSEMINOPROTEIN"/>
    <property type="match status" value="1"/>
</dbReference>
<dbReference type="OMA" id="MTHCQDD"/>
<evidence type="ECO:0000256" key="1">
    <source>
        <dbReference type="ARBA" id="ARBA00004613"/>
    </source>
</evidence>
<dbReference type="AlphaFoldDB" id="A0A3B5PRY9"/>
<dbReference type="InterPro" id="IPR008735">
    <property type="entry name" value="PSP94"/>
</dbReference>
<evidence type="ECO:0000256" key="2">
    <source>
        <dbReference type="ARBA" id="ARBA00010352"/>
    </source>
</evidence>
<evidence type="ECO:0000256" key="3">
    <source>
        <dbReference type="ARBA" id="ARBA00022525"/>
    </source>
</evidence>
<evidence type="ECO:0000313" key="5">
    <source>
        <dbReference type="Ensembl" id="ENSXMAP00000021680.1"/>
    </source>
</evidence>
<keyword evidence="3" id="KW-0964">Secreted</keyword>
<reference evidence="5" key="3">
    <citation type="submission" date="2025-08" db="UniProtKB">
        <authorList>
            <consortium name="Ensembl"/>
        </authorList>
    </citation>
    <scope>IDENTIFICATION</scope>
    <source>
        <strain evidence="5">JP 163 A</strain>
    </source>
</reference>
<protein>
    <recommendedName>
        <fullName evidence="7">Beta-microseminoprotein-like</fullName>
    </recommendedName>
</protein>
<dbReference type="Ensembl" id="ENSXMAT00000039077.1">
    <property type="protein sequence ID" value="ENSXMAP00000021680.1"/>
    <property type="gene ID" value="ENSXMAG00000028510.1"/>
</dbReference>
<evidence type="ECO:0008006" key="7">
    <source>
        <dbReference type="Google" id="ProtNLM"/>
    </source>
</evidence>
<organism evidence="5 6">
    <name type="scientific">Xiphophorus maculatus</name>
    <name type="common">Southern platyfish</name>
    <name type="synonym">Platypoecilus maculatus</name>
    <dbReference type="NCBI Taxonomy" id="8083"/>
    <lineage>
        <taxon>Eukaryota</taxon>
        <taxon>Metazoa</taxon>
        <taxon>Chordata</taxon>
        <taxon>Craniata</taxon>
        <taxon>Vertebrata</taxon>
        <taxon>Euteleostomi</taxon>
        <taxon>Actinopterygii</taxon>
        <taxon>Neopterygii</taxon>
        <taxon>Teleostei</taxon>
        <taxon>Neoteleostei</taxon>
        <taxon>Acanthomorphata</taxon>
        <taxon>Ovalentaria</taxon>
        <taxon>Atherinomorphae</taxon>
        <taxon>Cyprinodontiformes</taxon>
        <taxon>Poeciliidae</taxon>
        <taxon>Poeciliinae</taxon>
        <taxon>Xiphophorus</taxon>
    </lineage>
</organism>
<dbReference type="STRING" id="8083.ENSXMAP00000021680"/>
<reference evidence="6" key="1">
    <citation type="submission" date="2012-01" db="EMBL/GenBank/DDBJ databases">
        <authorList>
            <person name="Walter R."/>
            <person name="Schartl M."/>
            <person name="Warren W."/>
        </authorList>
    </citation>
    <scope>NUCLEOTIDE SEQUENCE [LARGE SCALE GENOMIC DNA]</scope>
    <source>
        <strain evidence="6">JP 163 A</strain>
    </source>
</reference>
<dbReference type="InParanoid" id="A0A3B5PRY9"/>
<dbReference type="Gene3D" id="2.60.40.1900">
    <property type="entry name" value="Beta-microseminoprotein (PSP94) domain"/>
    <property type="match status" value="1"/>
</dbReference>
<comment type="similarity">
    <text evidence="2">Belongs to the beta-microseminoprotein family.</text>
</comment>
<accession>A0A3B5PRY9</accession>
<dbReference type="GO" id="GO:0005576">
    <property type="term" value="C:extracellular region"/>
    <property type="evidence" value="ECO:0007669"/>
    <property type="project" value="UniProtKB-SubCell"/>
</dbReference>
<keyword evidence="6" id="KW-1185">Reference proteome</keyword>
<dbReference type="Proteomes" id="UP000002852">
    <property type="component" value="Unassembled WGS sequence"/>
</dbReference>
<evidence type="ECO:0000313" key="6">
    <source>
        <dbReference type="Proteomes" id="UP000002852"/>
    </source>
</evidence>
<keyword evidence="4" id="KW-1015">Disulfide bond</keyword>
<dbReference type="GeneTree" id="ENSGT00940000168891"/>
<reference evidence="5" key="4">
    <citation type="submission" date="2025-09" db="UniProtKB">
        <authorList>
            <consortium name="Ensembl"/>
        </authorList>
    </citation>
    <scope>IDENTIFICATION</scope>
    <source>
        <strain evidence="5">JP 163 A</strain>
    </source>
</reference>
<proteinExistence type="inferred from homology"/>
<dbReference type="Pfam" id="PF05825">
    <property type="entry name" value="PSP94"/>
    <property type="match status" value="1"/>
</dbReference>
<dbReference type="PANTHER" id="PTHR10500">
    <property type="entry name" value="BETA-MICROSEMINOPROTEIN"/>
    <property type="match status" value="1"/>
</dbReference>
<sequence length="149" mass="17186">MFDSKGPCKKQYLRDTVLKGDFSMFFFTWTESKLTNHRATMKHLALAMLLCVLMSLSDCQCIFKLRTPEGENQTHCQDGVDLTWHPKDTKWRNSECQNCTCDRCCYEYATPTRFPEDCVSVFDPKACQYVVHKKDNSSELCPIFAAVGK</sequence>
<reference evidence="6" key="2">
    <citation type="journal article" date="2013" name="Nat. Genet.">
        <title>The genome of the platyfish, Xiphophorus maculatus, provides insights into evolutionary adaptation and several complex traits.</title>
        <authorList>
            <person name="Schartl M."/>
            <person name="Walter R.B."/>
            <person name="Shen Y."/>
            <person name="Garcia T."/>
            <person name="Catchen J."/>
            <person name="Amores A."/>
            <person name="Braasch I."/>
            <person name="Chalopin D."/>
            <person name="Volff J.N."/>
            <person name="Lesch K.P."/>
            <person name="Bisazza A."/>
            <person name="Minx P."/>
            <person name="Hillier L."/>
            <person name="Wilson R.K."/>
            <person name="Fuerstenberg S."/>
            <person name="Boore J."/>
            <person name="Searle S."/>
            <person name="Postlethwait J.H."/>
            <person name="Warren W.C."/>
        </authorList>
    </citation>
    <scope>NUCLEOTIDE SEQUENCE [LARGE SCALE GENOMIC DNA]</scope>
    <source>
        <strain evidence="6">JP 163 A</strain>
    </source>
</reference>
<comment type="subcellular location">
    <subcellularLocation>
        <location evidence="1">Secreted</location>
    </subcellularLocation>
</comment>
<name>A0A3B5PRY9_XIPMA</name>
<evidence type="ECO:0000256" key="4">
    <source>
        <dbReference type="ARBA" id="ARBA00023157"/>
    </source>
</evidence>